<keyword evidence="2" id="KW-1185">Reference proteome</keyword>
<name>A0A917MN50_9MICO</name>
<accession>A0A917MN50</accession>
<sequence length="59" mass="6897">MYIDPTIQLSRYEQDVREAEAAIARARALDERRLDERGTGRTERRVSRVARRMIARHGA</sequence>
<reference evidence="1" key="1">
    <citation type="journal article" date="2014" name="Int. J. Syst. Evol. Microbiol.">
        <title>Complete genome sequence of Corynebacterium casei LMG S-19264T (=DSM 44701T), isolated from a smear-ripened cheese.</title>
        <authorList>
            <consortium name="US DOE Joint Genome Institute (JGI-PGF)"/>
            <person name="Walter F."/>
            <person name="Albersmeier A."/>
            <person name="Kalinowski J."/>
            <person name="Ruckert C."/>
        </authorList>
    </citation>
    <scope>NUCLEOTIDE SEQUENCE</scope>
    <source>
        <strain evidence="1">CGMCC 1.15794</strain>
    </source>
</reference>
<gene>
    <name evidence="1" type="ORF">GCM10010921_09880</name>
</gene>
<organism evidence="1 2">
    <name type="scientific">Microbacterium album</name>
    <dbReference type="NCBI Taxonomy" id="2053191"/>
    <lineage>
        <taxon>Bacteria</taxon>
        <taxon>Bacillati</taxon>
        <taxon>Actinomycetota</taxon>
        <taxon>Actinomycetes</taxon>
        <taxon>Micrococcales</taxon>
        <taxon>Microbacteriaceae</taxon>
        <taxon>Microbacterium</taxon>
    </lineage>
</organism>
<evidence type="ECO:0000313" key="1">
    <source>
        <dbReference type="EMBL" id="GGH38940.1"/>
    </source>
</evidence>
<dbReference type="Proteomes" id="UP000657592">
    <property type="component" value="Unassembled WGS sequence"/>
</dbReference>
<comment type="caution">
    <text evidence="1">The sequence shown here is derived from an EMBL/GenBank/DDBJ whole genome shotgun (WGS) entry which is preliminary data.</text>
</comment>
<protein>
    <submittedName>
        <fullName evidence="1">Uncharacterized protein</fullName>
    </submittedName>
</protein>
<evidence type="ECO:0000313" key="2">
    <source>
        <dbReference type="Proteomes" id="UP000657592"/>
    </source>
</evidence>
<dbReference type="RefSeq" id="WP_188755159.1">
    <property type="nucleotide sequence ID" value="NZ_BMJY01000003.1"/>
</dbReference>
<dbReference type="AlphaFoldDB" id="A0A917MN50"/>
<dbReference type="EMBL" id="BMJY01000003">
    <property type="protein sequence ID" value="GGH38940.1"/>
    <property type="molecule type" value="Genomic_DNA"/>
</dbReference>
<proteinExistence type="predicted"/>
<reference evidence="1" key="2">
    <citation type="submission" date="2020-09" db="EMBL/GenBank/DDBJ databases">
        <authorList>
            <person name="Sun Q."/>
            <person name="Zhou Y."/>
        </authorList>
    </citation>
    <scope>NUCLEOTIDE SEQUENCE</scope>
    <source>
        <strain evidence="1">CGMCC 1.15794</strain>
    </source>
</reference>